<keyword evidence="3" id="KW-1185">Reference proteome</keyword>
<name>A0A840I2V1_9PROT</name>
<dbReference type="EMBL" id="JACHOB010000001">
    <property type="protein sequence ID" value="MBB4658518.1"/>
    <property type="molecule type" value="Genomic_DNA"/>
</dbReference>
<evidence type="ECO:0000313" key="3">
    <source>
        <dbReference type="Proteomes" id="UP000563524"/>
    </source>
</evidence>
<dbReference type="RefSeq" id="WP_183816407.1">
    <property type="nucleotide sequence ID" value="NZ_JACHOB010000001.1"/>
</dbReference>
<feature type="signal peptide" evidence="1">
    <location>
        <begin position="1"/>
        <end position="21"/>
    </location>
</feature>
<protein>
    <recommendedName>
        <fullName evidence="4">Lipoprotein</fullName>
    </recommendedName>
</protein>
<keyword evidence="1" id="KW-0732">Signal</keyword>
<reference evidence="2 3" key="1">
    <citation type="submission" date="2020-08" db="EMBL/GenBank/DDBJ databases">
        <title>Genomic Encyclopedia of Type Strains, Phase IV (KMG-IV): sequencing the most valuable type-strain genomes for metagenomic binning, comparative biology and taxonomic classification.</title>
        <authorList>
            <person name="Goeker M."/>
        </authorList>
    </citation>
    <scope>NUCLEOTIDE SEQUENCE [LARGE SCALE GENOMIC DNA]</scope>
    <source>
        <strain evidence="2 3">DSM 102850</strain>
    </source>
</reference>
<sequence>MRRFAPAALLLVPACASLSDAADGPFYGSGVSDGCRTAEARNLSFSVREYRDEALFDAEPSYRAGWRAGYAQCQPAENISARPEDFGQQDTDF</sequence>
<evidence type="ECO:0008006" key="4">
    <source>
        <dbReference type="Google" id="ProtNLM"/>
    </source>
</evidence>
<accession>A0A840I2V1</accession>
<proteinExistence type="predicted"/>
<evidence type="ECO:0000313" key="2">
    <source>
        <dbReference type="EMBL" id="MBB4658518.1"/>
    </source>
</evidence>
<dbReference type="Proteomes" id="UP000563524">
    <property type="component" value="Unassembled WGS sequence"/>
</dbReference>
<evidence type="ECO:0000256" key="1">
    <source>
        <dbReference type="SAM" id="SignalP"/>
    </source>
</evidence>
<comment type="caution">
    <text evidence="2">The sequence shown here is derived from an EMBL/GenBank/DDBJ whole genome shotgun (WGS) entry which is preliminary data.</text>
</comment>
<organism evidence="2 3">
    <name type="scientific">Parvularcula dongshanensis</name>
    <dbReference type="NCBI Taxonomy" id="1173995"/>
    <lineage>
        <taxon>Bacteria</taxon>
        <taxon>Pseudomonadati</taxon>
        <taxon>Pseudomonadota</taxon>
        <taxon>Alphaproteobacteria</taxon>
        <taxon>Parvularculales</taxon>
        <taxon>Parvularculaceae</taxon>
        <taxon>Parvularcula</taxon>
    </lineage>
</organism>
<dbReference type="AlphaFoldDB" id="A0A840I2V1"/>
<gene>
    <name evidence="2" type="ORF">GGQ59_001018</name>
</gene>
<feature type="chain" id="PRO_5032356931" description="Lipoprotein" evidence="1">
    <location>
        <begin position="22"/>
        <end position="93"/>
    </location>
</feature>